<accession>A0A131ZUK9</accession>
<evidence type="ECO:0000313" key="1">
    <source>
        <dbReference type="EMBL" id="KPM02467.1"/>
    </source>
</evidence>
<evidence type="ECO:0000313" key="2">
    <source>
        <dbReference type="Proteomes" id="UP000616769"/>
    </source>
</evidence>
<organism evidence="1 2">
    <name type="scientific">Sarcoptes scabiei</name>
    <name type="common">Itch mite</name>
    <name type="synonym">Acarus scabiei</name>
    <dbReference type="NCBI Taxonomy" id="52283"/>
    <lineage>
        <taxon>Eukaryota</taxon>
        <taxon>Metazoa</taxon>
        <taxon>Ecdysozoa</taxon>
        <taxon>Arthropoda</taxon>
        <taxon>Chelicerata</taxon>
        <taxon>Arachnida</taxon>
        <taxon>Acari</taxon>
        <taxon>Acariformes</taxon>
        <taxon>Sarcoptiformes</taxon>
        <taxon>Astigmata</taxon>
        <taxon>Psoroptidia</taxon>
        <taxon>Sarcoptoidea</taxon>
        <taxon>Sarcoptidae</taxon>
        <taxon>Sarcoptinae</taxon>
        <taxon>Sarcoptes</taxon>
    </lineage>
</organism>
<dbReference type="Proteomes" id="UP000616769">
    <property type="component" value="Unassembled WGS sequence"/>
</dbReference>
<proteinExistence type="predicted"/>
<dbReference type="EMBL" id="JXLN01001982">
    <property type="protein sequence ID" value="KPM02467.1"/>
    <property type="molecule type" value="Genomic_DNA"/>
</dbReference>
<protein>
    <submittedName>
        <fullName evidence="1">NADH dehydrogenase [ubiquinone] 1 alpha subcomplex subunit 4-like protein</fullName>
    </submittedName>
</protein>
<dbReference type="VEuPathDB" id="VectorBase:SSCA009407"/>
<gene>
    <name evidence="1" type="ORF">QR98_0008810</name>
</gene>
<name>A0A131ZUK9_SARSC</name>
<sequence length="79" mass="9417">MSIKQFIREGIKAYHVWPVAFMAFLIGPGLAVYQSLHQINGPDVRILKNFETQEAYDKKKFKYFTTIDHENYEHPRPRF</sequence>
<dbReference type="AlphaFoldDB" id="A0A131ZUK9"/>
<comment type="caution">
    <text evidence="1">The sequence shown here is derived from an EMBL/GenBank/DDBJ whole genome shotgun (WGS) entry which is preliminary data.</text>
</comment>
<reference evidence="1 2" key="1">
    <citation type="journal article" date="2015" name="Parasit. Vectors">
        <title>Draft genome of the scabies mite.</title>
        <authorList>
            <person name="Rider S.D.Jr."/>
            <person name="Morgan M.S."/>
            <person name="Arlian L.G."/>
        </authorList>
    </citation>
    <scope>NUCLEOTIDE SEQUENCE [LARGE SCALE GENOMIC DNA]</scope>
    <source>
        <strain evidence="1">Arlian Lab</strain>
    </source>
</reference>